<dbReference type="PANTHER" id="PTHR21666:SF270">
    <property type="entry name" value="MUREIN HYDROLASE ACTIVATOR ENVC"/>
    <property type="match status" value="1"/>
</dbReference>
<sequence>MPDVKRKWPWQVKHTSAEPYPDERNSTSRADSEESLPAPSRWVSEEQSDLSPYGFAEEDAGLRQVESGAWRRAFSGSGQPRKQFVPMHAPKPTQRPAARPNRPSTLSRTMMWQALCALVLVGIVYYVDHHPDSVPPNVTAQTQAVLETDYTANVEPDIDKAFADMHLGNPTFGGSTAKLHAPLNGTVVDDYSSTHPEVWIAGAAKAPVMAAGSGTVLNVVKTGDTELVKIDNGAYGTTIYAGLGSVSVKPHEYVTAAQVIGKLPASPSHPSLKFSMVKNGQYVNPNTWIQLTGASQ</sequence>
<dbReference type="RefSeq" id="WP_275476568.1">
    <property type="nucleotide sequence ID" value="NZ_CP162940.1"/>
</dbReference>
<gene>
    <name evidence="3" type="ORF">KKP3000_004614</name>
</gene>
<name>A0ABV5AFS3_9BACL</name>
<dbReference type="InterPro" id="IPR050570">
    <property type="entry name" value="Cell_wall_metabolism_enzyme"/>
</dbReference>
<accession>A0ABV5AFS3</accession>
<dbReference type="SUPFAM" id="SSF51261">
    <property type="entry name" value="Duplicated hybrid motif"/>
    <property type="match status" value="1"/>
</dbReference>
<dbReference type="Gene3D" id="2.70.70.10">
    <property type="entry name" value="Glucose Permease (Domain IIA)"/>
    <property type="match status" value="1"/>
</dbReference>
<dbReference type="EMBL" id="JBDXSU010000009">
    <property type="protein sequence ID" value="MFB5191110.1"/>
    <property type="molecule type" value="Genomic_DNA"/>
</dbReference>
<evidence type="ECO:0000313" key="4">
    <source>
        <dbReference type="Proteomes" id="UP001579974"/>
    </source>
</evidence>
<comment type="caution">
    <text evidence="3">The sequence shown here is derived from an EMBL/GenBank/DDBJ whole genome shotgun (WGS) entry which is preliminary data.</text>
</comment>
<proteinExistence type="predicted"/>
<feature type="region of interest" description="Disordered" evidence="1">
    <location>
        <begin position="74"/>
        <end position="104"/>
    </location>
</feature>
<dbReference type="InterPro" id="IPR011055">
    <property type="entry name" value="Dup_hybrid_motif"/>
</dbReference>
<evidence type="ECO:0000256" key="1">
    <source>
        <dbReference type="SAM" id="MobiDB-lite"/>
    </source>
</evidence>
<protein>
    <submittedName>
        <fullName evidence="3">M23 family metallopeptidase</fullName>
        <ecNumber evidence="3">3.4.-.-</ecNumber>
    </submittedName>
</protein>
<evidence type="ECO:0000313" key="3">
    <source>
        <dbReference type="EMBL" id="MFB5191110.1"/>
    </source>
</evidence>
<dbReference type="GO" id="GO:0016787">
    <property type="term" value="F:hydrolase activity"/>
    <property type="evidence" value="ECO:0007669"/>
    <property type="project" value="UniProtKB-KW"/>
</dbReference>
<reference evidence="3 4" key="1">
    <citation type="journal article" date="2024" name="Int. J. Mol. Sci.">
        <title>Exploration of Alicyclobacillus spp. Genome in Search of Antibiotic Resistance.</title>
        <authorList>
            <person name="Bucka-Kolendo J."/>
            <person name="Kiousi D.E."/>
            <person name="Dekowska A."/>
            <person name="Mikolajczuk-Szczyrba A."/>
            <person name="Karadedos D.M."/>
            <person name="Michael P."/>
            <person name="Galanis A."/>
            <person name="Sokolowska B."/>
        </authorList>
    </citation>
    <scope>NUCLEOTIDE SEQUENCE [LARGE SCALE GENOMIC DNA]</scope>
    <source>
        <strain evidence="3 4">KKP 3000</strain>
    </source>
</reference>
<keyword evidence="3" id="KW-0378">Hydrolase</keyword>
<feature type="domain" description="M23ase beta-sheet core" evidence="2">
    <location>
        <begin position="195"/>
        <end position="285"/>
    </location>
</feature>
<dbReference type="PANTHER" id="PTHR21666">
    <property type="entry name" value="PEPTIDASE-RELATED"/>
    <property type="match status" value="1"/>
</dbReference>
<dbReference type="Proteomes" id="UP001579974">
    <property type="component" value="Unassembled WGS sequence"/>
</dbReference>
<dbReference type="EC" id="3.4.-.-" evidence="3"/>
<organism evidence="3 4">
    <name type="scientific">Alicyclobacillus fastidiosus</name>
    <dbReference type="NCBI Taxonomy" id="392011"/>
    <lineage>
        <taxon>Bacteria</taxon>
        <taxon>Bacillati</taxon>
        <taxon>Bacillota</taxon>
        <taxon>Bacilli</taxon>
        <taxon>Bacillales</taxon>
        <taxon>Alicyclobacillaceae</taxon>
        <taxon>Alicyclobacillus</taxon>
    </lineage>
</organism>
<dbReference type="InterPro" id="IPR016047">
    <property type="entry name" value="M23ase_b-sheet_dom"/>
</dbReference>
<dbReference type="Pfam" id="PF01551">
    <property type="entry name" value="Peptidase_M23"/>
    <property type="match status" value="1"/>
</dbReference>
<keyword evidence="4" id="KW-1185">Reference proteome</keyword>
<feature type="region of interest" description="Disordered" evidence="1">
    <location>
        <begin position="1"/>
        <end position="58"/>
    </location>
</feature>
<dbReference type="CDD" id="cd12797">
    <property type="entry name" value="M23_peptidase"/>
    <property type="match status" value="1"/>
</dbReference>
<evidence type="ECO:0000259" key="2">
    <source>
        <dbReference type="Pfam" id="PF01551"/>
    </source>
</evidence>
<feature type="compositionally biased region" description="Basic and acidic residues" evidence="1">
    <location>
        <begin position="21"/>
        <end position="32"/>
    </location>
</feature>